<evidence type="ECO:0000313" key="3">
    <source>
        <dbReference type="Proteomes" id="UP000663525"/>
    </source>
</evidence>
<proteinExistence type="predicted"/>
<dbReference type="PANTHER" id="PTHR34227">
    <property type="entry name" value="CHAPERONE PROTEIN YCDY"/>
    <property type="match status" value="1"/>
</dbReference>
<dbReference type="PANTHER" id="PTHR34227:SF1">
    <property type="entry name" value="DIMETHYL SULFOXIDE REDUCTASE CHAPERONE-RELATED"/>
    <property type="match status" value="1"/>
</dbReference>
<dbReference type="InterPro" id="IPR020945">
    <property type="entry name" value="DMSO/NO3_reduct_chaperone"/>
</dbReference>
<dbReference type="Pfam" id="PF02613">
    <property type="entry name" value="Nitrate_red_del"/>
    <property type="match status" value="1"/>
</dbReference>
<sequence>MSDAANQSRRHVRAQGYAVLARCWRQPDADLIEAIDGGELDAIVPGLRAVSLGDLRAEHTRLFVGPKGPPCPPYESVYRDGDGEGPSNVLGPSTGAVVEWYRAYDLGLDPDWPDLPDHVATELEFAAHLLATEGDATLEQFLEEHPRQWFDRFLKTVRAETREPFYAELADATERVVLE</sequence>
<protein>
    <submittedName>
        <fullName evidence="2">Putative component of anaerobic dehydrogenase</fullName>
    </submittedName>
</protein>
<dbReference type="InterPro" id="IPR036411">
    <property type="entry name" value="TorD-like_sf"/>
</dbReference>
<evidence type="ECO:0000256" key="1">
    <source>
        <dbReference type="ARBA" id="ARBA00023186"/>
    </source>
</evidence>
<evidence type="ECO:0000313" key="2">
    <source>
        <dbReference type="EMBL" id="QSG04773.1"/>
    </source>
</evidence>
<dbReference type="RefSeq" id="WP_229114217.1">
    <property type="nucleotide sequence ID" value="NZ_CP064787.1"/>
</dbReference>
<keyword evidence="1" id="KW-0143">Chaperone</keyword>
<dbReference type="Proteomes" id="UP000663525">
    <property type="component" value="Chromosome"/>
</dbReference>
<gene>
    <name evidence="2" type="primary">torD4</name>
    <name evidence="2" type="ORF">HSR121_0417</name>
</gene>
<reference evidence="2" key="1">
    <citation type="submission" date="2020-11" db="EMBL/GenBank/DDBJ databases">
        <title>Carbohydrate-dependent, anaerobic sulfur respiration: A novel catabolism in halophilic archaea.</title>
        <authorList>
            <person name="Sorokin D.Y."/>
            <person name="Messina E."/>
            <person name="Smedile F."/>
            <person name="La Cono V."/>
            <person name="Hallsworth J.E."/>
            <person name="Yakimov M.M."/>
        </authorList>
    </citation>
    <scope>NUCLEOTIDE SEQUENCE</scope>
    <source>
        <strain evidence="2">HSR12-1</strain>
    </source>
</reference>
<dbReference type="Gene3D" id="1.10.3480.10">
    <property type="entry name" value="TorD-like"/>
    <property type="match status" value="1"/>
</dbReference>
<dbReference type="EMBL" id="CP064787">
    <property type="protein sequence ID" value="QSG04773.1"/>
    <property type="molecule type" value="Genomic_DNA"/>
</dbReference>
<accession>A0A897N0A4</accession>
<dbReference type="GeneID" id="68854070"/>
<dbReference type="SUPFAM" id="SSF89155">
    <property type="entry name" value="TorD-like"/>
    <property type="match status" value="1"/>
</dbReference>
<dbReference type="AlphaFoldDB" id="A0A897N0A4"/>
<organism evidence="2 3">
    <name type="scientific">Halapricum desulfuricans</name>
    <dbReference type="NCBI Taxonomy" id="2841257"/>
    <lineage>
        <taxon>Archaea</taxon>
        <taxon>Methanobacteriati</taxon>
        <taxon>Methanobacteriota</taxon>
        <taxon>Stenosarchaea group</taxon>
        <taxon>Halobacteria</taxon>
        <taxon>Halobacteriales</taxon>
        <taxon>Haloarculaceae</taxon>
        <taxon>Halapricum</taxon>
    </lineage>
</organism>
<dbReference type="InterPro" id="IPR050289">
    <property type="entry name" value="TorD/DmsD_chaperones"/>
</dbReference>
<name>A0A897N0A4_9EURY</name>